<dbReference type="EMBL" id="JAVTLL010000009">
    <property type="protein sequence ID" value="MDT7841996.1"/>
    <property type="molecule type" value="Genomic_DNA"/>
</dbReference>
<name>A0ABU3LRZ2_9ACTN</name>
<comment type="caution">
    <text evidence="7">The sequence shown here is derived from an EMBL/GenBank/DDBJ whole genome shotgun (WGS) entry which is preliminary data.</text>
</comment>
<comment type="subcellular location">
    <subcellularLocation>
        <location evidence="1">Cell membrane</location>
        <topology evidence="1">Multi-pass membrane protein</topology>
    </subcellularLocation>
</comment>
<evidence type="ECO:0000313" key="7">
    <source>
        <dbReference type="EMBL" id="MDT7841996.1"/>
    </source>
</evidence>
<reference evidence="8" key="1">
    <citation type="submission" date="2023-07" db="EMBL/GenBank/DDBJ databases">
        <title>Draft genome sequence of the endophytic actinobacterium Streptomyces justiciae WPN32, a potential antibiotic producer.</title>
        <authorList>
            <person name="Yasawong M."/>
            <person name="Pana W."/>
            <person name="Ganta P."/>
            <person name="Santapan N."/>
            <person name="Songngamsuk T."/>
            <person name="Phatcharaharikarn M."/>
            <person name="Kerdtoob S."/>
            <person name="Nantapong N."/>
        </authorList>
    </citation>
    <scope>NUCLEOTIDE SEQUENCE [LARGE SCALE GENOMIC DNA]</scope>
    <source>
        <strain evidence="8">WPN32</strain>
    </source>
</reference>
<keyword evidence="2" id="KW-1003">Cell membrane</keyword>
<feature type="transmembrane region" description="Helical" evidence="6">
    <location>
        <begin position="120"/>
        <end position="140"/>
    </location>
</feature>
<keyword evidence="4 6" id="KW-1133">Transmembrane helix</keyword>
<feature type="transmembrane region" description="Helical" evidence="6">
    <location>
        <begin position="20"/>
        <end position="40"/>
    </location>
</feature>
<proteinExistence type="predicted"/>
<protein>
    <recommendedName>
        <fullName evidence="9">MFS transporter</fullName>
    </recommendedName>
</protein>
<dbReference type="Proteomes" id="UP001257948">
    <property type="component" value="Unassembled WGS sequence"/>
</dbReference>
<evidence type="ECO:0000256" key="2">
    <source>
        <dbReference type="ARBA" id="ARBA00022475"/>
    </source>
</evidence>
<evidence type="ECO:0000313" key="8">
    <source>
        <dbReference type="Proteomes" id="UP001257948"/>
    </source>
</evidence>
<dbReference type="RefSeq" id="WP_314201237.1">
    <property type="nucleotide sequence ID" value="NZ_JAVTLL010000009.1"/>
</dbReference>
<dbReference type="SUPFAM" id="SSF103473">
    <property type="entry name" value="MFS general substrate transporter"/>
    <property type="match status" value="1"/>
</dbReference>
<evidence type="ECO:0008006" key="9">
    <source>
        <dbReference type="Google" id="ProtNLM"/>
    </source>
</evidence>
<evidence type="ECO:0000256" key="6">
    <source>
        <dbReference type="SAM" id="Phobius"/>
    </source>
</evidence>
<evidence type="ECO:0000256" key="1">
    <source>
        <dbReference type="ARBA" id="ARBA00004651"/>
    </source>
</evidence>
<organism evidence="7 8">
    <name type="scientific">Streptomyces justiciae</name>
    <dbReference type="NCBI Taxonomy" id="2780140"/>
    <lineage>
        <taxon>Bacteria</taxon>
        <taxon>Bacillati</taxon>
        <taxon>Actinomycetota</taxon>
        <taxon>Actinomycetes</taxon>
        <taxon>Kitasatosporales</taxon>
        <taxon>Streptomycetaceae</taxon>
        <taxon>Streptomyces</taxon>
    </lineage>
</organism>
<accession>A0ABU3LRZ2</accession>
<feature type="transmembrane region" description="Helical" evidence="6">
    <location>
        <begin position="52"/>
        <end position="75"/>
    </location>
</feature>
<dbReference type="InterPro" id="IPR050189">
    <property type="entry name" value="MFS_Efflux_Transporters"/>
</dbReference>
<evidence type="ECO:0000256" key="5">
    <source>
        <dbReference type="ARBA" id="ARBA00023136"/>
    </source>
</evidence>
<dbReference type="PANTHER" id="PTHR43124">
    <property type="entry name" value="PURINE EFFLUX PUMP PBUE"/>
    <property type="match status" value="1"/>
</dbReference>
<keyword evidence="3 6" id="KW-0812">Transmembrane</keyword>
<keyword evidence="8" id="KW-1185">Reference proteome</keyword>
<sequence length="143" mass="14126">MTRPWTTRTELTALRSGCPWLAPAVCATTSGGVLSAYSYIAPLLTDRAGLAAGLVPLVLVGFGLGAKPVLISLALRFAGKAPTLGSALTISAFNLGTAAGSWIAGLALDSSVGATGPAMMGTAIAVLTLIPTIAMARAAAVTG</sequence>
<dbReference type="InterPro" id="IPR036259">
    <property type="entry name" value="MFS_trans_sf"/>
</dbReference>
<evidence type="ECO:0000256" key="4">
    <source>
        <dbReference type="ARBA" id="ARBA00022989"/>
    </source>
</evidence>
<gene>
    <name evidence="7" type="ORF">RQC66_14750</name>
</gene>
<keyword evidence="5 6" id="KW-0472">Membrane</keyword>
<evidence type="ECO:0000256" key="3">
    <source>
        <dbReference type="ARBA" id="ARBA00022692"/>
    </source>
</evidence>
<dbReference type="PANTHER" id="PTHR43124:SF3">
    <property type="entry name" value="CHLORAMPHENICOL EFFLUX PUMP RV0191"/>
    <property type="match status" value="1"/>
</dbReference>
<feature type="transmembrane region" description="Helical" evidence="6">
    <location>
        <begin position="87"/>
        <end position="108"/>
    </location>
</feature>